<dbReference type="Pfam" id="PF01261">
    <property type="entry name" value="AP_endonuc_2"/>
    <property type="match status" value="1"/>
</dbReference>
<dbReference type="InterPro" id="IPR050312">
    <property type="entry name" value="IolE/XylAMocC-like"/>
</dbReference>
<dbReference type="PANTHER" id="PTHR12110:SF47">
    <property type="match status" value="1"/>
</dbReference>
<dbReference type="AlphaFoldDB" id="A0AAD1KP61"/>
<reference evidence="2" key="1">
    <citation type="submission" date="2021-06" db="EMBL/GenBank/DDBJ databases">
        <title>Genome sequence of Cutibacterium modestum strain KB17-24694.</title>
        <authorList>
            <person name="Dekio I."/>
            <person name="Asahina A."/>
            <person name="Nishida M."/>
        </authorList>
    </citation>
    <scope>NUCLEOTIDE SEQUENCE</scope>
    <source>
        <strain evidence="2">KB17-24694</strain>
    </source>
</reference>
<dbReference type="Gene3D" id="3.20.20.150">
    <property type="entry name" value="Divalent-metal-dependent TIM barrel enzymes"/>
    <property type="match status" value="1"/>
</dbReference>
<name>A0AAD1KP61_9ACTN</name>
<evidence type="ECO:0000313" key="3">
    <source>
        <dbReference type="Proteomes" id="UP000825072"/>
    </source>
</evidence>
<feature type="domain" description="Xylose isomerase-like TIM barrel" evidence="1">
    <location>
        <begin position="37"/>
        <end position="263"/>
    </location>
</feature>
<dbReference type="PANTHER" id="PTHR12110">
    <property type="entry name" value="HYDROXYPYRUVATE ISOMERASE"/>
    <property type="match status" value="1"/>
</dbReference>
<dbReference type="SUPFAM" id="SSF51658">
    <property type="entry name" value="Xylose isomerase-like"/>
    <property type="match status" value="1"/>
</dbReference>
<protein>
    <recommendedName>
        <fullName evidence="1">Xylose isomerase-like TIM barrel domain-containing protein</fullName>
    </recommendedName>
</protein>
<evidence type="ECO:0000259" key="1">
    <source>
        <dbReference type="Pfam" id="PF01261"/>
    </source>
</evidence>
<organism evidence="2 3">
    <name type="scientific">Cutibacterium modestum</name>
    <dbReference type="NCBI Taxonomy" id="2559073"/>
    <lineage>
        <taxon>Bacteria</taxon>
        <taxon>Bacillati</taxon>
        <taxon>Actinomycetota</taxon>
        <taxon>Actinomycetes</taxon>
        <taxon>Propionibacteriales</taxon>
        <taxon>Propionibacteriaceae</taxon>
        <taxon>Cutibacterium</taxon>
    </lineage>
</organism>
<accession>A0AAD1KP61</accession>
<gene>
    <name evidence="2" type="ORF">KB1_03510</name>
</gene>
<evidence type="ECO:0000313" key="2">
    <source>
        <dbReference type="EMBL" id="BCY24361.1"/>
    </source>
</evidence>
<dbReference type="InterPro" id="IPR013022">
    <property type="entry name" value="Xyl_isomerase-like_TIM-brl"/>
</dbReference>
<dbReference type="EMBL" id="AP024747">
    <property type="protein sequence ID" value="BCY24361.1"/>
    <property type="molecule type" value="Genomic_DNA"/>
</dbReference>
<dbReference type="Proteomes" id="UP000825072">
    <property type="component" value="Chromosome 1"/>
</dbReference>
<sequence>MPDCFGLSETTTTSASVAPRVTLSTTSVYPESTADAFARARAIGYDGVELMVGIDPIAADVDRIVDLSAEYGVKVWSIHAPCLLVTPNVWGSDPWGKLDKAAEAAGRLGSKLIVVHPPFRWQRDYAGRFEEGIAELNEKHAPLVFAVENMYPWRTPAGRFAAYSPGFDPTNLNYDHLVLDLSHAATAQMDSRTLVARWGSRLRHIHLTDGSGTFKDEHLLPGQGNQHAWEVAERAVAGGFNGDIVLEVNTRKLSGEGVGQDARFEALSEALMQTRMAVDRGIFARRSGQVREGARQ</sequence>
<dbReference type="InterPro" id="IPR036237">
    <property type="entry name" value="Xyl_isomerase-like_sf"/>
</dbReference>
<proteinExistence type="predicted"/>